<gene>
    <name evidence="1" type="ORF">PBV87_16565</name>
</gene>
<name>A0AA42DQG4_9FIRM</name>
<protein>
    <submittedName>
        <fullName evidence="1">Uncharacterized protein</fullName>
    </submittedName>
</protein>
<proteinExistence type="predicted"/>
<sequence length="125" mass="15136">MAQIGVFFCQQDDILTKKYDRQQGTIQGVFYNPPEGHDRVWRNEFEAKFNEKYDFWPRGRVAYNTNSKQYVIYYDKCLKEDVLDKVRQSFEIESNEVRFVVDEYYSCNACSHKWVDDDEMLYDSF</sequence>
<comment type="caution">
    <text evidence="1">The sequence shown here is derived from an EMBL/GenBank/DDBJ whole genome shotgun (WGS) entry which is preliminary data.</text>
</comment>
<dbReference type="EMBL" id="JAQIFT010000059">
    <property type="protein sequence ID" value="MDA3733091.1"/>
    <property type="molecule type" value="Genomic_DNA"/>
</dbReference>
<evidence type="ECO:0000313" key="1">
    <source>
        <dbReference type="EMBL" id="MDA3733091.1"/>
    </source>
</evidence>
<organism evidence="1 2">
    <name type="scientific">Holtiella tumoricola</name>
    <dbReference type="NCBI Taxonomy" id="3018743"/>
    <lineage>
        <taxon>Bacteria</taxon>
        <taxon>Bacillati</taxon>
        <taxon>Bacillota</taxon>
        <taxon>Clostridia</taxon>
        <taxon>Lachnospirales</taxon>
        <taxon>Cellulosilyticaceae</taxon>
        <taxon>Holtiella</taxon>
    </lineage>
</organism>
<accession>A0AA42DQG4</accession>
<evidence type="ECO:0000313" key="2">
    <source>
        <dbReference type="Proteomes" id="UP001169242"/>
    </source>
</evidence>
<keyword evidence="2" id="KW-1185">Reference proteome</keyword>
<dbReference type="Proteomes" id="UP001169242">
    <property type="component" value="Unassembled WGS sequence"/>
</dbReference>
<dbReference type="AlphaFoldDB" id="A0AA42DQG4"/>
<reference evidence="1" key="1">
    <citation type="journal article" date="2023" name="Int. J. Syst. Evol. Microbiol.">
        <title>&lt;i&gt;Holtiella tumoricola&lt;/i&gt; gen. nov. sp. nov., isolated from a human clinical sample.</title>
        <authorList>
            <person name="Allen-Vercoe E."/>
            <person name="Daigneault M.C."/>
            <person name="Vancuren S.J."/>
            <person name="Cochrane K."/>
            <person name="O'Neal L.L."/>
            <person name="Sankaranarayanan K."/>
            <person name="Lawson P.A."/>
        </authorList>
    </citation>
    <scope>NUCLEOTIDE SEQUENCE</scope>
    <source>
        <strain evidence="1">CC70A</strain>
    </source>
</reference>
<dbReference type="RefSeq" id="WP_271012999.1">
    <property type="nucleotide sequence ID" value="NZ_JAQIFT010000059.1"/>
</dbReference>